<dbReference type="InterPro" id="IPR050958">
    <property type="entry name" value="Cell_Adh-Cytoskel_Orgn"/>
</dbReference>
<dbReference type="Ensembl" id="ENSECRT00000017971.1">
    <property type="protein sequence ID" value="ENSECRP00000017622.1"/>
    <property type="gene ID" value="ENSECRG00000011696.1"/>
</dbReference>
<dbReference type="Proteomes" id="UP000694620">
    <property type="component" value="Chromosome 12"/>
</dbReference>
<dbReference type="SMART" id="SM00408">
    <property type="entry name" value="IGc2"/>
    <property type="match status" value="3"/>
</dbReference>
<feature type="domain" description="Ig-like" evidence="4">
    <location>
        <begin position="198"/>
        <end position="289"/>
    </location>
</feature>
<dbReference type="Pfam" id="PF07679">
    <property type="entry name" value="I-set"/>
    <property type="match status" value="2"/>
</dbReference>
<dbReference type="InterPro" id="IPR003599">
    <property type="entry name" value="Ig_sub"/>
</dbReference>
<name>A0A8C4XAY7_ERPCA</name>
<dbReference type="InterPro" id="IPR013783">
    <property type="entry name" value="Ig-like_fold"/>
</dbReference>
<evidence type="ECO:0000256" key="3">
    <source>
        <dbReference type="ARBA" id="ARBA00023319"/>
    </source>
</evidence>
<feature type="domain" description="Ig-like" evidence="4">
    <location>
        <begin position="12"/>
        <end position="104"/>
    </location>
</feature>
<dbReference type="CDD" id="cd00096">
    <property type="entry name" value="Ig"/>
    <property type="match status" value="1"/>
</dbReference>
<keyword evidence="6" id="KW-1185">Reference proteome</keyword>
<keyword evidence="3" id="KW-0393">Immunoglobulin domain</keyword>
<dbReference type="GO" id="GO:0005886">
    <property type="term" value="C:plasma membrane"/>
    <property type="evidence" value="ECO:0007669"/>
    <property type="project" value="TreeGrafter"/>
</dbReference>
<dbReference type="PANTHER" id="PTHR45080">
    <property type="entry name" value="CONTACTIN 5"/>
    <property type="match status" value="1"/>
</dbReference>
<dbReference type="InterPro" id="IPR003598">
    <property type="entry name" value="Ig_sub2"/>
</dbReference>
<sequence>MTVSVKVVPDRPRILSKEQMFMRGRIGESATMKCDAIGEPKPKIIWLSPGNYIITSSNKYQVLADGTLVISNLELRGLRRSDSGQYFCVASNEMGETKLTVELEVIATAERPGFPLPHNMASILKPGSREIILDCLAHGKPAPQVTWLLPNGTQLAPENGALLILNPTGTDAGTYRCLAKNIAGQAEKRYVLEPGRKPQPQGNTGLVRISYGDTLNLHCSFEGWPQPSISWILPSGLVMDKPQVIGRASFLANSTLSLREVATFDRGTYTCKASNEFGISSLSIPVMVTVHPPHITNGPPSISRIKRGYPIYMKYIQMLLSINL</sequence>
<evidence type="ECO:0000313" key="6">
    <source>
        <dbReference type="Proteomes" id="UP000694620"/>
    </source>
</evidence>
<reference evidence="5" key="2">
    <citation type="submission" date="2025-08" db="UniProtKB">
        <authorList>
            <consortium name="Ensembl"/>
        </authorList>
    </citation>
    <scope>IDENTIFICATION</scope>
</reference>
<accession>A0A8C4XAY7</accession>
<evidence type="ECO:0000256" key="2">
    <source>
        <dbReference type="ARBA" id="ARBA00023157"/>
    </source>
</evidence>
<reference evidence="5" key="3">
    <citation type="submission" date="2025-09" db="UniProtKB">
        <authorList>
            <consortium name="Ensembl"/>
        </authorList>
    </citation>
    <scope>IDENTIFICATION</scope>
</reference>
<evidence type="ECO:0000256" key="1">
    <source>
        <dbReference type="ARBA" id="ARBA00022729"/>
    </source>
</evidence>
<dbReference type="Pfam" id="PF13927">
    <property type="entry name" value="Ig_3"/>
    <property type="match status" value="1"/>
</dbReference>
<dbReference type="FunFam" id="2.60.40.10:FF:000032">
    <property type="entry name" value="palladin isoform X1"/>
    <property type="match status" value="1"/>
</dbReference>
<dbReference type="AlphaFoldDB" id="A0A8C4XAY7"/>
<keyword evidence="2" id="KW-1015">Disulfide bond</keyword>
<organism evidence="5 6">
    <name type="scientific">Erpetoichthys calabaricus</name>
    <name type="common">Rope fish</name>
    <name type="synonym">Calamoichthys calabaricus</name>
    <dbReference type="NCBI Taxonomy" id="27687"/>
    <lineage>
        <taxon>Eukaryota</taxon>
        <taxon>Metazoa</taxon>
        <taxon>Chordata</taxon>
        <taxon>Craniata</taxon>
        <taxon>Vertebrata</taxon>
        <taxon>Euteleostomi</taxon>
        <taxon>Actinopterygii</taxon>
        <taxon>Polypteriformes</taxon>
        <taxon>Polypteridae</taxon>
        <taxon>Erpetoichthys</taxon>
    </lineage>
</organism>
<dbReference type="GO" id="GO:0043025">
    <property type="term" value="C:neuronal cell body"/>
    <property type="evidence" value="ECO:0007669"/>
    <property type="project" value="TreeGrafter"/>
</dbReference>
<dbReference type="InterPro" id="IPR036179">
    <property type="entry name" value="Ig-like_dom_sf"/>
</dbReference>
<gene>
    <name evidence="5" type="primary">si:ch211-159i8.4</name>
</gene>
<keyword evidence="1" id="KW-0732">Signal</keyword>
<dbReference type="SUPFAM" id="SSF48726">
    <property type="entry name" value="Immunoglobulin"/>
    <property type="match status" value="3"/>
</dbReference>
<dbReference type="SMART" id="SM00409">
    <property type="entry name" value="IG"/>
    <property type="match status" value="3"/>
</dbReference>
<reference evidence="5" key="1">
    <citation type="submission" date="2021-06" db="EMBL/GenBank/DDBJ databases">
        <authorList>
            <consortium name="Wellcome Sanger Institute Data Sharing"/>
        </authorList>
    </citation>
    <scope>NUCLEOTIDE SEQUENCE [LARGE SCALE GENOMIC DNA]</scope>
</reference>
<feature type="domain" description="Ig-like" evidence="4">
    <location>
        <begin position="112"/>
        <end position="193"/>
    </location>
</feature>
<protein>
    <submittedName>
        <fullName evidence="5">Si:ch211-159i8.4</fullName>
    </submittedName>
</protein>
<dbReference type="GeneTree" id="ENSGT00940000159942"/>
<dbReference type="GO" id="GO:0030424">
    <property type="term" value="C:axon"/>
    <property type="evidence" value="ECO:0007669"/>
    <property type="project" value="TreeGrafter"/>
</dbReference>
<evidence type="ECO:0000313" key="5">
    <source>
        <dbReference type="Ensembl" id="ENSECRP00000017622.1"/>
    </source>
</evidence>
<dbReference type="Gene3D" id="2.60.40.10">
    <property type="entry name" value="Immunoglobulins"/>
    <property type="match status" value="3"/>
</dbReference>
<dbReference type="InterPro" id="IPR013098">
    <property type="entry name" value="Ig_I-set"/>
</dbReference>
<proteinExistence type="predicted"/>
<dbReference type="InterPro" id="IPR007110">
    <property type="entry name" value="Ig-like_dom"/>
</dbReference>
<dbReference type="PANTHER" id="PTHR45080:SF8">
    <property type="entry name" value="IG-LIKE DOMAIN-CONTAINING PROTEIN"/>
    <property type="match status" value="1"/>
</dbReference>
<dbReference type="GO" id="GO:0008046">
    <property type="term" value="F:axon guidance receptor activity"/>
    <property type="evidence" value="ECO:0007669"/>
    <property type="project" value="TreeGrafter"/>
</dbReference>
<dbReference type="GO" id="GO:0007156">
    <property type="term" value="P:homophilic cell adhesion via plasma membrane adhesion molecules"/>
    <property type="evidence" value="ECO:0007669"/>
    <property type="project" value="TreeGrafter"/>
</dbReference>
<dbReference type="PROSITE" id="PS50835">
    <property type="entry name" value="IG_LIKE"/>
    <property type="match status" value="3"/>
</dbReference>
<dbReference type="GO" id="GO:0050808">
    <property type="term" value="P:synapse organization"/>
    <property type="evidence" value="ECO:0007669"/>
    <property type="project" value="TreeGrafter"/>
</dbReference>
<evidence type="ECO:0000259" key="4">
    <source>
        <dbReference type="PROSITE" id="PS50835"/>
    </source>
</evidence>